<dbReference type="PRINTS" id="PR00260">
    <property type="entry name" value="CHEMTRNSDUCR"/>
</dbReference>
<dbReference type="GO" id="GO:0004888">
    <property type="term" value="F:transmembrane signaling receptor activity"/>
    <property type="evidence" value="ECO:0007669"/>
    <property type="project" value="InterPro"/>
</dbReference>
<evidence type="ECO:0000259" key="4">
    <source>
        <dbReference type="PROSITE" id="PS50111"/>
    </source>
</evidence>
<comment type="caution">
    <text evidence="5">The sequence shown here is derived from an EMBL/GenBank/DDBJ whole genome shotgun (WGS) entry which is preliminary data.</text>
</comment>
<gene>
    <name evidence="5" type="ORF">CRV07_10320</name>
</gene>
<dbReference type="EMBL" id="PDKK01000009">
    <property type="protein sequence ID" value="RXK04543.1"/>
    <property type="molecule type" value="Genomic_DNA"/>
</dbReference>
<dbReference type="Pfam" id="PF00015">
    <property type="entry name" value="MCPsignal"/>
    <property type="match status" value="1"/>
</dbReference>
<dbReference type="InterPro" id="IPR004089">
    <property type="entry name" value="MCPsignal_dom"/>
</dbReference>
<feature type="domain" description="Methyl-accepting transducer" evidence="4">
    <location>
        <begin position="165"/>
        <end position="394"/>
    </location>
</feature>
<keyword evidence="3" id="KW-0807">Transducer</keyword>
<name>A0A4Q1ATJ8_9BACT</name>
<evidence type="ECO:0000313" key="6">
    <source>
        <dbReference type="Proteomes" id="UP000289758"/>
    </source>
</evidence>
<dbReference type="AlphaFoldDB" id="A0A4Q1ATJ8"/>
<dbReference type="OrthoDB" id="5337214at2"/>
<dbReference type="SMART" id="SM00283">
    <property type="entry name" value="MA"/>
    <property type="match status" value="1"/>
</dbReference>
<evidence type="ECO:0000313" key="5">
    <source>
        <dbReference type="EMBL" id="RXK04543.1"/>
    </source>
</evidence>
<evidence type="ECO:0000256" key="3">
    <source>
        <dbReference type="PROSITE-ProRule" id="PRU00284"/>
    </source>
</evidence>
<protein>
    <submittedName>
        <fullName evidence="5">Chemotaxis protein</fullName>
    </submittedName>
</protein>
<accession>A0A4Q1ATJ8</accession>
<dbReference type="InterPro" id="IPR051310">
    <property type="entry name" value="MCP_chemotaxis"/>
</dbReference>
<dbReference type="GO" id="GO:0016020">
    <property type="term" value="C:membrane"/>
    <property type="evidence" value="ECO:0007669"/>
    <property type="project" value="InterPro"/>
</dbReference>
<dbReference type="GO" id="GO:0007165">
    <property type="term" value="P:signal transduction"/>
    <property type="evidence" value="ECO:0007669"/>
    <property type="project" value="UniProtKB-KW"/>
</dbReference>
<dbReference type="InterPro" id="IPR004090">
    <property type="entry name" value="Chemotax_Me-accpt_rcpt"/>
</dbReference>
<sequence>MFLLDKSKNKHIFGALKLIDEYIKNEINSIEIVDSTLDKDRKKIMDTIQELAKVIESKQTEDLTLYGEVMLATEKLSDGYTDDKISIITSNEKLNYIAKSINIMTEKIDKSISEICSVLKEYSHQNYMDSIDEKLFKGGKLKELTLGINYLRSEITKNLKNSYDTCMILKKEAKLLQKDSSSLFDATSSQAVALEETSAAIEEITATTSNNTKTAQMMSQQGKIVKGSVDRGLNLAKRTVTSMNEINESTNLVNNATNIIDQIAFQTNILSLNAAVEAATAGEAGKGFAVVAQEVRNLATRSAEAAKEIKLLVETATKKADEGKHIADEMIKGYEEINSNIGKTTVLIEEVLTASQEQENSIIMINNSITQIDTLTQKNAITAQDVKEISMEISKIADQNAELVNKAKFQGKKEINT</sequence>
<keyword evidence="1" id="KW-0145">Chemotaxis</keyword>
<dbReference type="PROSITE" id="PS50111">
    <property type="entry name" value="CHEMOTAXIS_TRANSDUC_2"/>
    <property type="match status" value="1"/>
</dbReference>
<dbReference type="PANTHER" id="PTHR43531:SF11">
    <property type="entry name" value="METHYL-ACCEPTING CHEMOTAXIS PROTEIN 3"/>
    <property type="match status" value="1"/>
</dbReference>
<proteinExistence type="inferred from homology"/>
<dbReference type="GO" id="GO:0006935">
    <property type="term" value="P:chemotaxis"/>
    <property type="evidence" value="ECO:0007669"/>
    <property type="project" value="UniProtKB-KW"/>
</dbReference>
<dbReference type="Proteomes" id="UP000289758">
    <property type="component" value="Unassembled WGS sequence"/>
</dbReference>
<evidence type="ECO:0000256" key="1">
    <source>
        <dbReference type="ARBA" id="ARBA00022500"/>
    </source>
</evidence>
<reference evidence="5 6" key="1">
    <citation type="submission" date="2017-10" db="EMBL/GenBank/DDBJ databases">
        <title>Genomics of the genus Arcobacter.</title>
        <authorList>
            <person name="Perez-Cataluna A."/>
            <person name="Figueras M.J."/>
        </authorList>
    </citation>
    <scope>NUCLEOTIDE SEQUENCE [LARGE SCALE GENOMIC DNA]</scope>
    <source>
        <strain evidence="5 6">CECT 8441</strain>
    </source>
</reference>
<keyword evidence="6" id="KW-1185">Reference proteome</keyword>
<dbReference type="Gene3D" id="1.10.287.950">
    <property type="entry name" value="Methyl-accepting chemotaxis protein"/>
    <property type="match status" value="1"/>
</dbReference>
<comment type="similarity">
    <text evidence="2">Belongs to the methyl-accepting chemotaxis (MCP) protein family.</text>
</comment>
<dbReference type="SUPFAM" id="SSF58104">
    <property type="entry name" value="Methyl-accepting chemotaxis protein (MCP) signaling domain"/>
    <property type="match status" value="1"/>
</dbReference>
<evidence type="ECO:0000256" key="2">
    <source>
        <dbReference type="ARBA" id="ARBA00029447"/>
    </source>
</evidence>
<dbReference type="PANTHER" id="PTHR43531">
    <property type="entry name" value="PROTEIN ICFG"/>
    <property type="match status" value="1"/>
</dbReference>
<dbReference type="RefSeq" id="WP_129087605.1">
    <property type="nucleotide sequence ID" value="NZ_CP053836.1"/>
</dbReference>
<organism evidence="5 6">
    <name type="scientific">Halarcobacter ebronensis</name>
    <dbReference type="NCBI Taxonomy" id="1462615"/>
    <lineage>
        <taxon>Bacteria</taxon>
        <taxon>Pseudomonadati</taxon>
        <taxon>Campylobacterota</taxon>
        <taxon>Epsilonproteobacteria</taxon>
        <taxon>Campylobacterales</taxon>
        <taxon>Arcobacteraceae</taxon>
        <taxon>Halarcobacter</taxon>
    </lineage>
</organism>